<accession>A0AA88XRR6</accession>
<organism evidence="7 8">
    <name type="scientific">Pinctada imbricata</name>
    <name type="common">Atlantic pearl-oyster</name>
    <name type="synonym">Pinctada martensii</name>
    <dbReference type="NCBI Taxonomy" id="66713"/>
    <lineage>
        <taxon>Eukaryota</taxon>
        <taxon>Metazoa</taxon>
        <taxon>Spiralia</taxon>
        <taxon>Lophotrochozoa</taxon>
        <taxon>Mollusca</taxon>
        <taxon>Bivalvia</taxon>
        <taxon>Autobranchia</taxon>
        <taxon>Pteriomorphia</taxon>
        <taxon>Pterioida</taxon>
        <taxon>Pterioidea</taxon>
        <taxon>Pteriidae</taxon>
        <taxon>Pinctada</taxon>
    </lineage>
</organism>
<evidence type="ECO:0000256" key="2">
    <source>
        <dbReference type="ARBA" id="ARBA00006840"/>
    </source>
</evidence>
<dbReference type="Gene3D" id="1.10.1450.10">
    <property type="entry name" value="Tetraspanin"/>
    <property type="match status" value="1"/>
</dbReference>
<keyword evidence="5 6" id="KW-0472">Membrane</keyword>
<protein>
    <recommendedName>
        <fullName evidence="6">Tetraspanin</fullName>
    </recommendedName>
</protein>
<dbReference type="GO" id="GO:0005886">
    <property type="term" value="C:plasma membrane"/>
    <property type="evidence" value="ECO:0007669"/>
    <property type="project" value="TreeGrafter"/>
</dbReference>
<evidence type="ECO:0000256" key="4">
    <source>
        <dbReference type="ARBA" id="ARBA00022989"/>
    </source>
</evidence>
<dbReference type="PANTHER" id="PTHR19282">
    <property type="entry name" value="TETRASPANIN"/>
    <property type="match status" value="1"/>
</dbReference>
<dbReference type="InterPro" id="IPR000301">
    <property type="entry name" value="Tetraspanin_animals"/>
</dbReference>
<feature type="transmembrane region" description="Helical" evidence="6">
    <location>
        <begin position="85"/>
        <end position="106"/>
    </location>
</feature>
<feature type="transmembrane region" description="Helical" evidence="6">
    <location>
        <begin position="113"/>
        <end position="138"/>
    </location>
</feature>
<gene>
    <name evidence="7" type="ORF">FSP39_012143</name>
</gene>
<dbReference type="Proteomes" id="UP001186944">
    <property type="component" value="Unassembled WGS sequence"/>
</dbReference>
<dbReference type="PRINTS" id="PR00259">
    <property type="entry name" value="TMFOUR"/>
</dbReference>
<comment type="subcellular location">
    <subcellularLocation>
        <location evidence="1 6">Membrane</location>
        <topology evidence="1 6">Multi-pass membrane protein</topology>
    </subcellularLocation>
</comment>
<dbReference type="PIRSF" id="PIRSF002419">
    <property type="entry name" value="Tetraspanin"/>
    <property type="match status" value="1"/>
</dbReference>
<comment type="similarity">
    <text evidence="2 6">Belongs to the tetraspanin (TM4SF) family.</text>
</comment>
<name>A0AA88XRR6_PINIB</name>
<comment type="caution">
    <text evidence="6">Lacks conserved residue(s) required for the propagation of feature annotation.</text>
</comment>
<dbReference type="SUPFAM" id="SSF48652">
    <property type="entry name" value="Tetraspanin"/>
    <property type="match status" value="1"/>
</dbReference>
<feature type="transmembrane region" description="Helical" evidence="6">
    <location>
        <begin position="38"/>
        <end position="60"/>
    </location>
</feature>
<keyword evidence="8" id="KW-1185">Reference proteome</keyword>
<sequence length="309" mass="34042">MQEKPRRENSDMSFTQSEDDLGILKETKKLHFKHLLKYALLFMQFAVLVASVTTFAIGIYTHEVKYGSKVVSGLIGADMYQVDSIMMISAGASAILVTIMGMIGVLRRNKCLLGLHLCCVAFISLTIFVAGFLGYIFISELESTAKKAMLDSITESYGVVKNGRGSNVKITKNWDSIQRNFQCCGVHGSANSTTSWAVYKLNSFWVKDQLSNHSLVPESCCSPLSDMDLCTGKIATNGPPHEGPPVLLNRMVNYTLYTTGCYDKLEGYLERNGILLGTAAIVTAVFMVSTSSSYHPLCYFSSEFLNMAK</sequence>
<evidence type="ECO:0000256" key="3">
    <source>
        <dbReference type="ARBA" id="ARBA00022692"/>
    </source>
</evidence>
<keyword evidence="3 6" id="KW-0812">Transmembrane</keyword>
<evidence type="ECO:0000313" key="7">
    <source>
        <dbReference type="EMBL" id="KAK3090473.1"/>
    </source>
</evidence>
<comment type="caution">
    <text evidence="7">The sequence shown here is derived from an EMBL/GenBank/DDBJ whole genome shotgun (WGS) entry which is preliminary data.</text>
</comment>
<reference evidence="7" key="1">
    <citation type="submission" date="2019-08" db="EMBL/GenBank/DDBJ databases">
        <title>The improved chromosome-level genome for the pearl oyster Pinctada fucata martensii using PacBio sequencing and Hi-C.</title>
        <authorList>
            <person name="Zheng Z."/>
        </authorList>
    </citation>
    <scope>NUCLEOTIDE SEQUENCE</scope>
    <source>
        <strain evidence="7">ZZ-2019</strain>
        <tissue evidence="7">Adductor muscle</tissue>
    </source>
</reference>
<dbReference type="AlphaFoldDB" id="A0AA88XRR6"/>
<dbReference type="InterPro" id="IPR018499">
    <property type="entry name" value="Tetraspanin/Peripherin"/>
</dbReference>
<keyword evidence="4 6" id="KW-1133">Transmembrane helix</keyword>
<proteinExistence type="inferred from homology"/>
<evidence type="ECO:0000256" key="6">
    <source>
        <dbReference type="RuleBase" id="RU361218"/>
    </source>
</evidence>
<dbReference type="InterPro" id="IPR008952">
    <property type="entry name" value="Tetraspanin_EC2_sf"/>
</dbReference>
<evidence type="ECO:0000256" key="1">
    <source>
        <dbReference type="ARBA" id="ARBA00004141"/>
    </source>
</evidence>
<evidence type="ECO:0000256" key="5">
    <source>
        <dbReference type="ARBA" id="ARBA00023136"/>
    </source>
</evidence>
<dbReference type="EMBL" id="VSWD01000010">
    <property type="protein sequence ID" value="KAK3090473.1"/>
    <property type="molecule type" value="Genomic_DNA"/>
</dbReference>
<evidence type="ECO:0000313" key="8">
    <source>
        <dbReference type="Proteomes" id="UP001186944"/>
    </source>
</evidence>
<dbReference type="Pfam" id="PF00335">
    <property type="entry name" value="Tetraspanin"/>
    <property type="match status" value="1"/>
</dbReference>
<dbReference type="PANTHER" id="PTHR19282:SF527">
    <property type="entry name" value="TETRASPANIN"/>
    <property type="match status" value="1"/>
</dbReference>